<dbReference type="GO" id="GO:0030130">
    <property type="term" value="C:clathrin coat of trans-Golgi network vesicle"/>
    <property type="evidence" value="ECO:0007669"/>
    <property type="project" value="TreeGrafter"/>
</dbReference>
<dbReference type="EMBL" id="SJOL01008006">
    <property type="protein sequence ID" value="TGZ61337.1"/>
    <property type="molecule type" value="Genomic_DNA"/>
</dbReference>
<protein>
    <recommendedName>
        <fullName evidence="1">EH domain-containing protein</fullName>
    </recommendedName>
</protein>
<dbReference type="PANTHER" id="PTHR15463">
    <property type="entry name" value="AP1 GAMMA SUBUNIT BINDING PROTEIN 1"/>
    <property type="match status" value="1"/>
</dbReference>
<dbReference type="Proteomes" id="UP000308267">
    <property type="component" value="Unassembled WGS sequence"/>
</dbReference>
<dbReference type="Pfam" id="PF25999">
    <property type="entry name" value="SYNRG_C"/>
    <property type="match status" value="1"/>
</dbReference>
<evidence type="ECO:0000313" key="3">
    <source>
        <dbReference type="Proteomes" id="UP000308267"/>
    </source>
</evidence>
<dbReference type="InterPro" id="IPR000261">
    <property type="entry name" value="EH_dom"/>
</dbReference>
<gene>
    <name evidence="2" type="ORF">CRM22_008047</name>
</gene>
<dbReference type="STRING" id="147828.A0A4S2LLB5"/>
<name>A0A4S2LLB5_OPIFE</name>
<dbReference type="InterPro" id="IPR011992">
    <property type="entry name" value="EF-hand-dom_pair"/>
</dbReference>
<comment type="caution">
    <text evidence="2">The sequence shown here is derived from an EMBL/GenBank/DDBJ whole genome shotgun (WGS) entry which is preliminary data.</text>
</comment>
<organism evidence="2 3">
    <name type="scientific">Opisthorchis felineus</name>
    <dbReference type="NCBI Taxonomy" id="147828"/>
    <lineage>
        <taxon>Eukaryota</taxon>
        <taxon>Metazoa</taxon>
        <taxon>Spiralia</taxon>
        <taxon>Lophotrochozoa</taxon>
        <taxon>Platyhelminthes</taxon>
        <taxon>Trematoda</taxon>
        <taxon>Digenea</taxon>
        <taxon>Opisthorchiida</taxon>
        <taxon>Opisthorchiata</taxon>
        <taxon>Opisthorchiidae</taxon>
        <taxon>Opisthorchis</taxon>
    </lineage>
</organism>
<dbReference type="AlphaFoldDB" id="A0A4S2LLB5"/>
<dbReference type="OrthoDB" id="524326at2759"/>
<evidence type="ECO:0000313" key="2">
    <source>
        <dbReference type="EMBL" id="TGZ61337.1"/>
    </source>
</evidence>
<proteinExistence type="predicted"/>
<reference evidence="2 3" key="1">
    <citation type="journal article" date="2019" name="BMC Genomics">
        <title>New insights from Opisthorchis felineus genome: update on genomics of the epidemiologically important liver flukes.</title>
        <authorList>
            <person name="Ershov N.I."/>
            <person name="Mordvinov V.A."/>
            <person name="Prokhortchouk E.B."/>
            <person name="Pakharukova M.Y."/>
            <person name="Gunbin K.V."/>
            <person name="Ustyantsev K."/>
            <person name="Genaev M.A."/>
            <person name="Blinov A.G."/>
            <person name="Mazur A."/>
            <person name="Boulygina E."/>
            <person name="Tsygankova S."/>
            <person name="Khrameeva E."/>
            <person name="Chekanov N."/>
            <person name="Fan G."/>
            <person name="Xiao A."/>
            <person name="Zhang H."/>
            <person name="Xu X."/>
            <person name="Yang H."/>
            <person name="Solovyev V."/>
            <person name="Lee S.M."/>
            <person name="Liu X."/>
            <person name="Afonnikov D.A."/>
            <person name="Skryabin K.G."/>
        </authorList>
    </citation>
    <scope>NUCLEOTIDE SEQUENCE [LARGE SCALE GENOMIC DNA]</scope>
    <source>
        <strain evidence="2">AK-0245</strain>
        <tissue evidence="2">Whole organism</tissue>
    </source>
</reference>
<accession>A0A4S2LLB5</accession>
<keyword evidence="3" id="KW-1185">Reference proteome</keyword>
<evidence type="ECO:0000259" key="1">
    <source>
        <dbReference type="PROSITE" id="PS50031"/>
    </source>
</evidence>
<sequence length="475" mass="53020">MCARSVSGTKTSIALNGSTNYSSDSELSNHKPDWLRDLRFLPPIYHRVIVATTTSYGLDSRLICQIFSSSGLSDKTLQHIWTIVNHSHPGWLTPSELVLALALIGVAQREQFDLRKPEDLILPHLTVNYLNGFTTPPVPRISVPVVPPMTSNGPMITTQVSFTPPPNPTPKTSAANCFNGLPTHPDDDWTDFTSFEKMTPDAPKLVDTSRILGNGICPDLMEHCTHLQKNSGVNRSFTMDDEFGDFQTSIGTSRTANPVLPQNNKLLSSENNISLIGNKFEVTRPNYNLSSDFQSYETPKQTIQYEWSRCLTQCLQVLNASLDSLSVLSSQSERDEFTSTPEGHEFFLDLFEVYRIAQRMTESASRYGLWTPELRSQASRLRVSFQNHAQWITPTDLKGRFDFLVQASLLDGCTILPVQTNSSSYCGVCLDVFCPDSVSTETDNVIPWAGRQYHASCANFWINRVQLSLPALVLP</sequence>
<dbReference type="SUPFAM" id="SSF47473">
    <property type="entry name" value="EF-hand"/>
    <property type="match status" value="1"/>
</dbReference>
<dbReference type="PANTHER" id="PTHR15463:SF2">
    <property type="entry name" value="SYNERGIN GAMMA"/>
    <property type="match status" value="1"/>
</dbReference>
<dbReference type="InterPro" id="IPR039656">
    <property type="entry name" value="SYNRG"/>
</dbReference>
<dbReference type="PROSITE" id="PS50031">
    <property type="entry name" value="EH"/>
    <property type="match status" value="1"/>
</dbReference>
<dbReference type="InterPro" id="IPR059024">
    <property type="entry name" value="SYNRG_C"/>
</dbReference>
<dbReference type="Gene3D" id="1.10.238.10">
    <property type="entry name" value="EF-hand"/>
    <property type="match status" value="1"/>
</dbReference>
<feature type="domain" description="EH" evidence="1">
    <location>
        <begin position="37"/>
        <end position="120"/>
    </location>
</feature>